<dbReference type="PIRSF" id="PIRSF002741">
    <property type="entry name" value="MppA"/>
    <property type="match status" value="1"/>
</dbReference>
<dbReference type="PANTHER" id="PTHR30290:SF9">
    <property type="entry name" value="OLIGOPEPTIDE-BINDING PROTEIN APPA"/>
    <property type="match status" value="1"/>
</dbReference>
<protein>
    <submittedName>
        <fullName evidence="5">Unannotated protein</fullName>
    </submittedName>
</protein>
<dbReference type="Gene3D" id="3.40.190.10">
    <property type="entry name" value="Periplasmic binding protein-like II"/>
    <property type="match status" value="1"/>
</dbReference>
<keyword evidence="2" id="KW-0813">Transport</keyword>
<evidence type="ECO:0000256" key="3">
    <source>
        <dbReference type="ARBA" id="ARBA00022729"/>
    </source>
</evidence>
<dbReference type="GO" id="GO:1904680">
    <property type="term" value="F:peptide transmembrane transporter activity"/>
    <property type="evidence" value="ECO:0007669"/>
    <property type="project" value="TreeGrafter"/>
</dbReference>
<evidence type="ECO:0000259" key="4">
    <source>
        <dbReference type="Pfam" id="PF00496"/>
    </source>
</evidence>
<keyword evidence="3" id="KW-0732">Signal</keyword>
<dbReference type="AlphaFoldDB" id="A0A6J7UR16"/>
<proteinExistence type="inferred from homology"/>
<comment type="similarity">
    <text evidence="1">Belongs to the bacterial solute-binding protein 5 family.</text>
</comment>
<dbReference type="InterPro" id="IPR039424">
    <property type="entry name" value="SBP_5"/>
</dbReference>
<sequence>MFQRSTTRSRVMKKVGAGIALALLASTVPMAANAAKTTSSAAGKPVSGGKITVGVFDTFPGFCMKQILANSALGGARSIAETLFERNSKGKVVPYLLKDATPSADFKTWNLEIRKKADGKPIQFHDGVAWNADALIANFNAIRGLTYVANISKDVDKNFLGSTAVAVGNVVSTTKVNDYNVTVTLNSPQADLRELMYASGRFIMRSPGQLADSKKCAKTLIGTGPFKQKSSKASELVVEKNKNYWRKDAAGTQLPYLDQITFKYVSETSSRVNSLKSGSLDVAQFSSASESKQMKDLSTSKTVSYFKTGQEFYPSLWFNTSIAPFNNLNARKAVSFALDREYWVKTRGNGIAEAATSIVGKSNVMYSTKNFPTFDMKNATDAAAAYKKETGKDLEFVFPSANDSSTRANSEAFVAMMAKAGIKASYNEELISDIINKGFFEIGTGLKYQAAFLLTLEGIDAAFNYIFLSPNMFEAGTTNPMAGLARVGKIDNLLNITKHTDVQLNTLLQAARASGTAADYQKVTERIQDQAYIANITYQSYAMASTKKIHGIGETKLVVGGAAPAVFNWGTNWTSVWKK</sequence>
<gene>
    <name evidence="5" type="ORF">UFOPK4347_01789</name>
</gene>
<dbReference type="InterPro" id="IPR030678">
    <property type="entry name" value="Peptide/Ni-bd"/>
</dbReference>
<dbReference type="GO" id="GO:0042597">
    <property type="term" value="C:periplasmic space"/>
    <property type="evidence" value="ECO:0007669"/>
    <property type="project" value="UniProtKB-ARBA"/>
</dbReference>
<dbReference type="GO" id="GO:0043190">
    <property type="term" value="C:ATP-binding cassette (ABC) transporter complex"/>
    <property type="evidence" value="ECO:0007669"/>
    <property type="project" value="InterPro"/>
</dbReference>
<evidence type="ECO:0000256" key="1">
    <source>
        <dbReference type="ARBA" id="ARBA00005695"/>
    </source>
</evidence>
<dbReference type="GO" id="GO:0015833">
    <property type="term" value="P:peptide transport"/>
    <property type="evidence" value="ECO:0007669"/>
    <property type="project" value="TreeGrafter"/>
</dbReference>
<accession>A0A6J7UR16</accession>
<dbReference type="InterPro" id="IPR000914">
    <property type="entry name" value="SBP_5_dom"/>
</dbReference>
<dbReference type="Pfam" id="PF00496">
    <property type="entry name" value="SBP_bac_5"/>
    <property type="match status" value="1"/>
</dbReference>
<feature type="domain" description="Solute-binding protein family 5" evidence="4">
    <location>
        <begin position="91"/>
        <end position="428"/>
    </location>
</feature>
<dbReference type="PROSITE" id="PS51318">
    <property type="entry name" value="TAT"/>
    <property type="match status" value="1"/>
</dbReference>
<name>A0A6J7UR16_9ZZZZ</name>
<dbReference type="SUPFAM" id="SSF53850">
    <property type="entry name" value="Periplasmic binding protein-like II"/>
    <property type="match status" value="1"/>
</dbReference>
<evidence type="ECO:0000313" key="5">
    <source>
        <dbReference type="EMBL" id="CAB5068401.1"/>
    </source>
</evidence>
<organism evidence="5">
    <name type="scientific">freshwater metagenome</name>
    <dbReference type="NCBI Taxonomy" id="449393"/>
    <lineage>
        <taxon>unclassified sequences</taxon>
        <taxon>metagenomes</taxon>
        <taxon>ecological metagenomes</taxon>
    </lineage>
</organism>
<dbReference type="EMBL" id="CAFBQU010000101">
    <property type="protein sequence ID" value="CAB5068401.1"/>
    <property type="molecule type" value="Genomic_DNA"/>
</dbReference>
<evidence type="ECO:0000256" key="2">
    <source>
        <dbReference type="ARBA" id="ARBA00022448"/>
    </source>
</evidence>
<dbReference type="PANTHER" id="PTHR30290">
    <property type="entry name" value="PERIPLASMIC BINDING COMPONENT OF ABC TRANSPORTER"/>
    <property type="match status" value="1"/>
</dbReference>
<dbReference type="InterPro" id="IPR006311">
    <property type="entry name" value="TAT_signal"/>
</dbReference>
<reference evidence="5" key="1">
    <citation type="submission" date="2020-05" db="EMBL/GenBank/DDBJ databases">
        <authorList>
            <person name="Chiriac C."/>
            <person name="Salcher M."/>
            <person name="Ghai R."/>
            <person name="Kavagutti S V."/>
        </authorList>
    </citation>
    <scope>NUCLEOTIDE SEQUENCE</scope>
</reference>
<dbReference type="Gene3D" id="3.10.105.10">
    <property type="entry name" value="Dipeptide-binding Protein, Domain 3"/>
    <property type="match status" value="1"/>
</dbReference>
<dbReference type="CDD" id="cd00995">
    <property type="entry name" value="PBP2_NikA_DppA_OppA_like"/>
    <property type="match status" value="1"/>
</dbReference>